<dbReference type="GO" id="GO:0016887">
    <property type="term" value="F:ATP hydrolysis activity"/>
    <property type="evidence" value="ECO:0007669"/>
    <property type="project" value="InterPro"/>
</dbReference>
<feature type="transmembrane region" description="Helical" evidence="9">
    <location>
        <begin position="443"/>
        <end position="461"/>
    </location>
</feature>
<evidence type="ECO:0000313" key="13">
    <source>
        <dbReference type="Proteomes" id="UP000282930"/>
    </source>
</evidence>
<dbReference type="PANTHER" id="PTHR43394">
    <property type="entry name" value="ATP-DEPENDENT PERMEASE MDL1, MITOCHONDRIAL"/>
    <property type="match status" value="1"/>
</dbReference>
<evidence type="ECO:0000256" key="3">
    <source>
        <dbReference type="ARBA" id="ARBA00022475"/>
    </source>
</evidence>
<dbReference type="AlphaFoldDB" id="A0A3T0D2M3"/>
<evidence type="ECO:0000256" key="8">
    <source>
        <dbReference type="ARBA" id="ARBA00023136"/>
    </source>
</evidence>
<keyword evidence="8 9" id="KW-0472">Membrane</keyword>
<keyword evidence="6 12" id="KW-0067">ATP-binding</keyword>
<keyword evidence="4 9" id="KW-0812">Transmembrane</keyword>
<feature type="transmembrane region" description="Helical" evidence="9">
    <location>
        <begin position="402"/>
        <end position="423"/>
    </location>
</feature>
<dbReference type="Proteomes" id="UP000282930">
    <property type="component" value="Chromosome"/>
</dbReference>
<dbReference type="SUPFAM" id="SSF52540">
    <property type="entry name" value="P-loop containing nucleoside triphosphate hydrolases"/>
    <property type="match status" value="1"/>
</dbReference>
<dbReference type="GO" id="GO:0005886">
    <property type="term" value="C:plasma membrane"/>
    <property type="evidence" value="ECO:0007669"/>
    <property type="project" value="UniProtKB-SubCell"/>
</dbReference>
<keyword evidence="7 9" id="KW-1133">Transmembrane helix</keyword>
<dbReference type="FunFam" id="3.40.50.300:FF:000854">
    <property type="entry name" value="Multidrug ABC transporter ATP-binding protein"/>
    <property type="match status" value="1"/>
</dbReference>
<evidence type="ECO:0000256" key="2">
    <source>
        <dbReference type="ARBA" id="ARBA00022448"/>
    </source>
</evidence>
<evidence type="ECO:0000256" key="4">
    <source>
        <dbReference type="ARBA" id="ARBA00022692"/>
    </source>
</evidence>
<evidence type="ECO:0000256" key="5">
    <source>
        <dbReference type="ARBA" id="ARBA00022741"/>
    </source>
</evidence>
<feature type="transmembrane region" description="Helical" evidence="9">
    <location>
        <begin position="320"/>
        <end position="342"/>
    </location>
</feature>
<dbReference type="PROSITE" id="PS00211">
    <property type="entry name" value="ABC_TRANSPORTER_1"/>
    <property type="match status" value="1"/>
</dbReference>
<dbReference type="Gene3D" id="1.20.1560.10">
    <property type="entry name" value="ABC transporter type 1, transmembrane domain"/>
    <property type="match status" value="1"/>
</dbReference>
<evidence type="ECO:0000259" key="10">
    <source>
        <dbReference type="PROSITE" id="PS50893"/>
    </source>
</evidence>
<dbReference type="CDD" id="cd18548">
    <property type="entry name" value="ABC_6TM_Tm287_like"/>
    <property type="match status" value="1"/>
</dbReference>
<comment type="subcellular location">
    <subcellularLocation>
        <location evidence="1">Cell membrane</location>
        <topology evidence="1">Multi-pass membrane protein</topology>
    </subcellularLocation>
</comment>
<proteinExistence type="predicted"/>
<dbReference type="GO" id="GO:0005524">
    <property type="term" value="F:ATP binding"/>
    <property type="evidence" value="ECO:0007669"/>
    <property type="project" value="UniProtKB-KW"/>
</dbReference>
<feature type="transmembrane region" description="Helical" evidence="9">
    <location>
        <begin position="290"/>
        <end position="314"/>
    </location>
</feature>
<dbReference type="InterPro" id="IPR017871">
    <property type="entry name" value="ABC_transporter-like_CS"/>
</dbReference>
<feature type="transmembrane region" description="Helical" evidence="9">
    <location>
        <begin position="216"/>
        <end position="241"/>
    </location>
</feature>
<dbReference type="InterPro" id="IPR036640">
    <property type="entry name" value="ABC1_TM_sf"/>
</dbReference>
<gene>
    <name evidence="12" type="ORF">ELD05_01870</name>
</gene>
<dbReference type="EMBL" id="CP034791">
    <property type="protein sequence ID" value="AZT89521.1"/>
    <property type="molecule type" value="Genomic_DNA"/>
</dbReference>
<dbReference type="Gene3D" id="3.40.50.300">
    <property type="entry name" value="P-loop containing nucleotide triphosphate hydrolases"/>
    <property type="match status" value="1"/>
</dbReference>
<dbReference type="InterPro" id="IPR011527">
    <property type="entry name" value="ABC1_TM_dom"/>
</dbReference>
<dbReference type="RefSeq" id="WP_127351141.1">
    <property type="nucleotide sequence ID" value="NZ_CP034791.1"/>
</dbReference>
<evidence type="ECO:0000259" key="11">
    <source>
        <dbReference type="PROSITE" id="PS50929"/>
    </source>
</evidence>
<dbReference type="InterPro" id="IPR039421">
    <property type="entry name" value="Type_1_exporter"/>
</dbReference>
<protein>
    <submittedName>
        <fullName evidence="12">ABC transporter ATP-binding protein</fullName>
    </submittedName>
</protein>
<evidence type="ECO:0000313" key="12">
    <source>
        <dbReference type="EMBL" id="AZT89521.1"/>
    </source>
</evidence>
<evidence type="ECO:0000256" key="7">
    <source>
        <dbReference type="ARBA" id="ARBA00022989"/>
    </source>
</evidence>
<keyword evidence="2" id="KW-0813">Transport</keyword>
<dbReference type="PANTHER" id="PTHR43394:SF1">
    <property type="entry name" value="ATP-BINDING CASSETTE SUB-FAMILY B MEMBER 10, MITOCHONDRIAL"/>
    <property type="match status" value="1"/>
</dbReference>
<feature type="domain" description="ABC transmembrane type-1" evidence="11">
    <location>
        <begin position="213"/>
        <end position="463"/>
    </location>
</feature>
<dbReference type="SMART" id="SM00382">
    <property type="entry name" value="AAA"/>
    <property type="match status" value="1"/>
</dbReference>
<dbReference type="Pfam" id="PF00664">
    <property type="entry name" value="ABC_membrane"/>
    <property type="match status" value="1"/>
</dbReference>
<dbReference type="PROSITE" id="PS50893">
    <property type="entry name" value="ABC_TRANSPORTER_2"/>
    <property type="match status" value="1"/>
</dbReference>
<feature type="domain" description="ABC transporter" evidence="10">
    <location>
        <begin position="498"/>
        <end position="733"/>
    </location>
</feature>
<dbReference type="PROSITE" id="PS50929">
    <property type="entry name" value="ABC_TM1F"/>
    <property type="match status" value="1"/>
</dbReference>
<dbReference type="KEGG" id="ccha:ELD05_01870"/>
<organism evidence="12 13">
    <name type="scientific">Caldicellulosiruptor changbaiensis</name>
    <dbReference type="NCBI Taxonomy" id="1222016"/>
    <lineage>
        <taxon>Bacteria</taxon>
        <taxon>Bacillati</taxon>
        <taxon>Bacillota</taxon>
        <taxon>Bacillota incertae sedis</taxon>
        <taxon>Caldicellulosiruptorales</taxon>
        <taxon>Caldicellulosiruptoraceae</taxon>
        <taxon>Caldicellulosiruptor</taxon>
    </lineage>
</organism>
<keyword evidence="5" id="KW-0547">Nucleotide-binding</keyword>
<name>A0A3T0D2M3_9FIRM</name>
<keyword evidence="3" id="KW-1003">Cell membrane</keyword>
<evidence type="ECO:0000256" key="6">
    <source>
        <dbReference type="ARBA" id="ARBA00022840"/>
    </source>
</evidence>
<accession>A0A3T0D2M3</accession>
<evidence type="ECO:0000256" key="9">
    <source>
        <dbReference type="SAM" id="Phobius"/>
    </source>
</evidence>
<sequence>MTKLARYLKPYVFLLFMVIFFVVVQAMSDLSLPDYMSDIVNKGIQQGGIVNAVPEAIRKTQMDKLLLFVSDRDKERILNDYKLIDKSSSEYEKYLKKYPILSKEAVYVLKKVDKEEIDKLNIPMAKALLTVAGIEKAKANAKNGVIEFSGKQIPANVDLFMLLSQLPKDQLLKIRDEIDKKFSSLGDNMVVQAAAAVIKDEYKKIGIDTGTIQTNYILRIGLLMLLITLLSAFSTVMVAFFGSKVAAGVARDLRKDIFTKVESFSIAEFDKFSTASLITRTTNDIAQIQMLLVIMIRLVFYAPVMGVGGVFKALSKSHSMSWIIALAVIILLGLIAVLYTVAMPKFKLMQKLIDRLNLVARENLSGIMVVRAFNSEEFEKKRFDDANKDLTRVGLFVNRTMAVMFPTMMLVMNGITLLIVWVGAHQIQNSSMQVGDMLAFMQYAIQIIFAFLMLSALFIMIPRASVSAQRIAEVLSTEPSVKDPENPKSFDESKKGMVEFRNVSFKYPGAEEYVLKNISFTILPGQTVGIIGRTGSGKSTLVNLILRFYDATEGQVLVDGVDVREVKQEDLRKRIGYVPQKSWLFSGTIKSNLKYGRDDATDEEIVEAAEIAQALEFINEKPNKFDTEIAQGGTNVSGGQKQRLSIARALVKKPEIYIFDESFSALDFRTELALRRKLREKLKDSTVIMVSQRVATMMHADQIIVLDDGELVGIGKHEELLKTCPTYREIALSQLPEEELLV</sequence>
<dbReference type="InterPro" id="IPR027417">
    <property type="entry name" value="P-loop_NTPase"/>
</dbReference>
<dbReference type="Pfam" id="PF00005">
    <property type="entry name" value="ABC_tran"/>
    <property type="match status" value="1"/>
</dbReference>
<dbReference type="GO" id="GO:0015421">
    <property type="term" value="F:ABC-type oligopeptide transporter activity"/>
    <property type="evidence" value="ECO:0007669"/>
    <property type="project" value="TreeGrafter"/>
</dbReference>
<evidence type="ECO:0000256" key="1">
    <source>
        <dbReference type="ARBA" id="ARBA00004651"/>
    </source>
</evidence>
<dbReference type="InterPro" id="IPR003439">
    <property type="entry name" value="ABC_transporter-like_ATP-bd"/>
</dbReference>
<dbReference type="InterPro" id="IPR003593">
    <property type="entry name" value="AAA+_ATPase"/>
</dbReference>
<reference evidence="12 13" key="1">
    <citation type="submission" date="2018-12" db="EMBL/GenBank/DDBJ databases">
        <title>Genome sequence from the cellulolytic species, Caldicellulosiruptor changbaiensis.</title>
        <authorList>
            <person name="Blumer-Schuette S.E."/>
            <person name="Mendoza C."/>
        </authorList>
    </citation>
    <scope>NUCLEOTIDE SEQUENCE [LARGE SCALE GENOMIC DNA]</scope>
    <source>
        <strain evidence="12 13">CBS-Z</strain>
    </source>
</reference>
<keyword evidence="13" id="KW-1185">Reference proteome</keyword>
<dbReference type="SUPFAM" id="SSF90123">
    <property type="entry name" value="ABC transporter transmembrane region"/>
    <property type="match status" value="1"/>
</dbReference>